<dbReference type="InterPro" id="IPR014008">
    <property type="entry name" value="Cbl_synth_MTase_CbiT"/>
</dbReference>
<reference evidence="8" key="1">
    <citation type="submission" date="2010-11" db="EMBL/GenBank/DDBJ databases">
        <title>The complete genome of Mahella australiensis DSM 15567.</title>
        <authorList>
            <consortium name="US DOE Joint Genome Institute (JGI-PGF)"/>
            <person name="Lucas S."/>
            <person name="Copeland A."/>
            <person name="Lapidus A."/>
            <person name="Bruce D."/>
            <person name="Goodwin L."/>
            <person name="Pitluck S."/>
            <person name="Kyrpides N."/>
            <person name="Mavromatis K."/>
            <person name="Pagani I."/>
            <person name="Ivanova N."/>
            <person name="Teshima H."/>
            <person name="Brettin T."/>
            <person name="Detter J.C."/>
            <person name="Han C."/>
            <person name="Tapia R."/>
            <person name="Land M."/>
            <person name="Hauser L."/>
            <person name="Markowitz V."/>
            <person name="Cheng J.-F."/>
            <person name="Hugenholtz P."/>
            <person name="Woyke T."/>
            <person name="Wu D."/>
            <person name="Spring S."/>
            <person name="Pukall R."/>
            <person name="Steenblock K."/>
            <person name="Schneider S."/>
            <person name="Klenk H.-P."/>
            <person name="Eisen J.A."/>
        </authorList>
    </citation>
    <scope>NUCLEOTIDE SEQUENCE [LARGE SCALE GENOMIC DNA]</scope>
    <source>
        <strain evidence="8">DSM 15567 / CIP 107919 / 50-1 BON</strain>
    </source>
</reference>
<dbReference type="KEGG" id="mas:Mahau_1232"/>
<feature type="domain" description="Methyltransferase" evidence="6">
    <location>
        <begin position="44"/>
        <end position="106"/>
    </location>
</feature>
<dbReference type="SUPFAM" id="SSF53335">
    <property type="entry name" value="S-adenosyl-L-methionine-dependent methyltransferases"/>
    <property type="match status" value="1"/>
</dbReference>
<accession>F3ZW46</accession>
<keyword evidence="4" id="KW-0808">Transferase</keyword>
<dbReference type="Proteomes" id="UP000008457">
    <property type="component" value="Chromosome"/>
</dbReference>
<evidence type="ECO:0000256" key="5">
    <source>
        <dbReference type="ARBA" id="ARBA00022691"/>
    </source>
</evidence>
<dbReference type="Pfam" id="PF13847">
    <property type="entry name" value="Methyltransf_31"/>
    <property type="match status" value="1"/>
</dbReference>
<evidence type="ECO:0000256" key="2">
    <source>
        <dbReference type="ARBA" id="ARBA00022573"/>
    </source>
</evidence>
<dbReference type="OrthoDB" id="9780707at2"/>
<keyword evidence="2" id="KW-0169">Cobalamin biosynthesis</keyword>
<evidence type="ECO:0000259" key="6">
    <source>
        <dbReference type="Pfam" id="PF13847"/>
    </source>
</evidence>
<dbReference type="Gene3D" id="3.40.50.150">
    <property type="entry name" value="Vaccinia Virus protein VP39"/>
    <property type="match status" value="1"/>
</dbReference>
<dbReference type="AlphaFoldDB" id="F3ZW46"/>
<dbReference type="GO" id="GO:0008276">
    <property type="term" value="F:protein methyltransferase activity"/>
    <property type="evidence" value="ECO:0007669"/>
    <property type="project" value="InterPro"/>
</dbReference>
<keyword evidence="3" id="KW-0489">Methyltransferase</keyword>
<dbReference type="RefSeq" id="WP_013780856.1">
    <property type="nucleotide sequence ID" value="NC_015520.1"/>
</dbReference>
<name>F3ZW46_MAHA5</name>
<dbReference type="eggNOG" id="COG2242">
    <property type="taxonomic scope" value="Bacteria"/>
</dbReference>
<dbReference type="InterPro" id="IPR050714">
    <property type="entry name" value="Cobalamin_biosynth_MTase"/>
</dbReference>
<dbReference type="GO" id="GO:0009236">
    <property type="term" value="P:cobalamin biosynthetic process"/>
    <property type="evidence" value="ECO:0007669"/>
    <property type="project" value="UniProtKB-UniPathway"/>
</dbReference>
<sequence>MNNIWPYDVPGIPDDIFIRGDVPMTKREIRCLAISAMRLRNSSIVWDIGAGTGSVSVEAAIIAKNGRVYAVEKDAQALALIQQNAERFELDNIEAVYGEAPDILEKLPDPDAVFIGGSGGCMGSIMNTCGQHLRSGGTLAINCISLENAALAIEAMRACGFIGTDIIQAAISRGSMAGCHTMLKALNPIFIISGRRGGEIEG</sequence>
<dbReference type="InterPro" id="IPR029063">
    <property type="entry name" value="SAM-dependent_MTases_sf"/>
</dbReference>
<dbReference type="CDD" id="cd02440">
    <property type="entry name" value="AdoMet_MTases"/>
    <property type="match status" value="1"/>
</dbReference>
<keyword evidence="8" id="KW-1185">Reference proteome</keyword>
<dbReference type="UniPathway" id="UPA00148"/>
<protein>
    <submittedName>
        <fullName evidence="7">Precorrin-6Y C5,15-methyltransferase (Decarboxylating), CbiT subunit</fullName>
    </submittedName>
</protein>
<comment type="pathway">
    <text evidence="1">Cofactor biosynthesis; adenosylcobalamin biosynthesis.</text>
</comment>
<dbReference type="GO" id="GO:0000179">
    <property type="term" value="F:rRNA (adenine-N6,N6-)-dimethyltransferase activity"/>
    <property type="evidence" value="ECO:0007669"/>
    <property type="project" value="InterPro"/>
</dbReference>
<dbReference type="PROSITE" id="PS01131">
    <property type="entry name" value="RRNA_A_DIMETH"/>
    <property type="match status" value="1"/>
</dbReference>
<evidence type="ECO:0000256" key="1">
    <source>
        <dbReference type="ARBA" id="ARBA00004953"/>
    </source>
</evidence>
<dbReference type="HOGENOM" id="CLU_094143_0_0_9"/>
<evidence type="ECO:0000313" key="7">
    <source>
        <dbReference type="EMBL" id="AEE96426.1"/>
    </source>
</evidence>
<dbReference type="NCBIfam" id="TIGR02469">
    <property type="entry name" value="CbiT"/>
    <property type="match status" value="1"/>
</dbReference>
<dbReference type="InterPro" id="IPR020596">
    <property type="entry name" value="rRNA_Ade_Mease_Trfase_CS"/>
</dbReference>
<dbReference type="STRING" id="697281.Mahau_1232"/>
<dbReference type="PANTHER" id="PTHR43182">
    <property type="entry name" value="COBALT-PRECORRIN-6B C(15)-METHYLTRANSFERASE (DECARBOXYLATING)"/>
    <property type="match status" value="1"/>
</dbReference>
<proteinExistence type="predicted"/>
<reference evidence="7 8" key="2">
    <citation type="journal article" date="2011" name="Stand. Genomic Sci.">
        <title>Complete genome sequence of Mahella australiensis type strain (50-1 BON).</title>
        <authorList>
            <person name="Sikorski J."/>
            <person name="Teshima H."/>
            <person name="Nolan M."/>
            <person name="Lucas S."/>
            <person name="Hammon N."/>
            <person name="Deshpande S."/>
            <person name="Cheng J.F."/>
            <person name="Pitluck S."/>
            <person name="Liolios K."/>
            <person name="Pagani I."/>
            <person name="Ivanova N."/>
            <person name="Huntemann M."/>
            <person name="Mavromatis K."/>
            <person name="Ovchinikova G."/>
            <person name="Pati A."/>
            <person name="Tapia R."/>
            <person name="Han C."/>
            <person name="Goodwin L."/>
            <person name="Chen A."/>
            <person name="Palaniappan K."/>
            <person name="Land M."/>
            <person name="Hauser L."/>
            <person name="Ngatchou-Djao O.D."/>
            <person name="Rohde M."/>
            <person name="Pukall R."/>
            <person name="Spring S."/>
            <person name="Abt B."/>
            <person name="Goker M."/>
            <person name="Detter J.C."/>
            <person name="Woyke T."/>
            <person name="Bristow J."/>
            <person name="Markowitz V."/>
            <person name="Hugenholtz P."/>
            <person name="Eisen J.A."/>
            <person name="Kyrpides N.C."/>
            <person name="Klenk H.P."/>
            <person name="Lapidus A."/>
        </authorList>
    </citation>
    <scope>NUCLEOTIDE SEQUENCE [LARGE SCALE GENOMIC DNA]</scope>
    <source>
        <strain evidence="8">DSM 15567 / CIP 107919 / 50-1 BON</strain>
    </source>
</reference>
<evidence type="ECO:0000256" key="4">
    <source>
        <dbReference type="ARBA" id="ARBA00022679"/>
    </source>
</evidence>
<dbReference type="InterPro" id="IPR025714">
    <property type="entry name" value="Methyltranfer_dom"/>
</dbReference>
<evidence type="ECO:0000313" key="8">
    <source>
        <dbReference type="Proteomes" id="UP000008457"/>
    </source>
</evidence>
<organism evidence="7 8">
    <name type="scientific">Mahella australiensis (strain DSM 15567 / CIP 107919 / 50-1 BON)</name>
    <dbReference type="NCBI Taxonomy" id="697281"/>
    <lineage>
        <taxon>Bacteria</taxon>
        <taxon>Bacillati</taxon>
        <taxon>Bacillota</taxon>
        <taxon>Clostridia</taxon>
        <taxon>Thermoanaerobacterales</taxon>
        <taxon>Thermoanaerobacterales Family IV. Incertae Sedis</taxon>
        <taxon>Mahella</taxon>
    </lineage>
</organism>
<evidence type="ECO:0000256" key="3">
    <source>
        <dbReference type="ARBA" id="ARBA00022603"/>
    </source>
</evidence>
<dbReference type="EMBL" id="CP002360">
    <property type="protein sequence ID" value="AEE96426.1"/>
    <property type="molecule type" value="Genomic_DNA"/>
</dbReference>
<gene>
    <name evidence="7" type="ordered locus">Mahau_1232</name>
</gene>
<dbReference type="PANTHER" id="PTHR43182:SF1">
    <property type="entry name" value="COBALT-PRECORRIN-7 C(5)-METHYLTRANSFERASE"/>
    <property type="match status" value="1"/>
</dbReference>
<keyword evidence="5" id="KW-0949">S-adenosyl-L-methionine</keyword>